<evidence type="ECO:0000256" key="1">
    <source>
        <dbReference type="SAM" id="MobiDB-lite"/>
    </source>
</evidence>
<feature type="chain" id="PRO_5045181564" evidence="2">
    <location>
        <begin position="26"/>
        <end position="1273"/>
    </location>
</feature>
<feature type="region of interest" description="Disordered" evidence="1">
    <location>
        <begin position="166"/>
        <end position="202"/>
    </location>
</feature>
<reference evidence="5" key="1">
    <citation type="journal article" date="2019" name="Int. J. Syst. Evol. Microbiol.">
        <title>The Global Catalogue of Microorganisms (GCM) 10K type strain sequencing project: providing services to taxonomists for standard genome sequencing and annotation.</title>
        <authorList>
            <consortium name="The Broad Institute Genomics Platform"/>
            <consortium name="The Broad Institute Genome Sequencing Center for Infectious Disease"/>
            <person name="Wu L."/>
            <person name="Ma J."/>
        </authorList>
    </citation>
    <scope>NUCLEOTIDE SEQUENCE [LARGE SCALE GENOMIC DNA]</scope>
    <source>
        <strain evidence="5">JCM 4087</strain>
    </source>
</reference>
<keyword evidence="2" id="KW-0732">Signal</keyword>
<accession>A0ABW1EQ03</accession>
<sequence>MYPKKLFAALLCSVLFCLLTPQSFAQATTSLGGRVTDKSGAIVPGAQLELTLVSTGATRTGTSNATGEFQFSQLQPSRYTLTVSATGFATAKRENMDLLVDQPATVNVALAVAGVTQQVTVTSEIQPVLNTTDATMGNAFDSQQVSTLPIEGRNVPDLLSLQPGVTYLGRTDDNNGTNAVGNNSSDSRSGAVNGGRSDQSNITLDGVDVNDVNNGYAFTSVLRVTQDSVAEFRVTTSNPDADAGRSSGAQVALVTKSGGNQYHGAVYEYNRSNFLEANDFFNKQQELAAGEPNTPTKLIRNVFGGAVDGPVRRDHIFFFANYEGRRDDEGTSVNAGTVPTPQYRNGVLQYDYVNGGGDSVYALSPTDIKNMDPQGIGENVAMIQLFNSYPAGNDPTQGDGLNTEGYRFPYTLNRSYNTYIARLDWNIGNSGKHTLFWRGNLQNDNEPTAPAFPGQPASTTTLTNNKGFAAGYTEILTSNLVNNFRYGLTRQGVDNAGISNQPQIELAAIAQPQAFTRSTSYIIPVQNIVDDVSWNKRTHNFQFGMNLRLIDDRRVGNASSFPDGQMNQGWLSNGSTVADSGGPFDPPVYGYPTVDFSNYGNEYNSALLAIAGIITEGDAIYNYDKTGALLAVGAPVKRDYGWKESEFYFQDSWKATHNLTLTYGLRYSYLQPPAEKSGNQVNPCMFQGSVCKQYSLTDYYEGSAQQAASGGAASNVGELAFDLSGRYNHRPDFWQAEKLDFAPRFAFAYSPAPSDGALLKLLGNGKSTIRGGYSLVFDHFGAATVNTFDTNGSFGLSSDLSNTPGTVNIGSAPRFTNITTIPSGLLPSAPAGGFPAVPASTQFAISWGLDSAIKTPYSHLVDFSLARELGNGSSIEVSYVGRYAHHLLAQEDVAMPINLMSGGTSYFAAARQLAIESRTRHAEGLKPYDVTGVGTIPYFQQLFSALNGVDLGYGAGPATATQNVYQLFAQNLYNETYALYELDVPDSLSQAGVNPNQTYPSFRFYHDQYSALYAWRSVAYSNYNALEVVYRQHIGAGLQADFNYTYSKSMDIVSQAERLNTSAGTNYAQIINSWGPNQLYGVSDYDATHQLNSNYLWTLPFGRGKRFGSSVNRLTDAFIGGWETTGIIRWTSGFPFIMDNGAYYPTNWDIEGWATQIAKIPSQAAKRGHLQQRFAQPDAVFASFDHALPGESGTRNPMRGDGYFSWDTGLDKEFHITEHAKLQLRWEMFNITNSVRFDSHSISATLDNPQNFGEATVELTNKRLAQFSGRIEF</sequence>
<feature type="domain" description="TonB-dependent transporter Oar-like beta-barrel" evidence="3">
    <location>
        <begin position="254"/>
        <end position="1266"/>
    </location>
</feature>
<feature type="compositionally biased region" description="Polar residues" evidence="1">
    <location>
        <begin position="174"/>
        <end position="202"/>
    </location>
</feature>
<dbReference type="RefSeq" id="WP_263341813.1">
    <property type="nucleotide sequence ID" value="NZ_JAGSYH010000008.1"/>
</dbReference>
<dbReference type="PANTHER" id="PTHR30069">
    <property type="entry name" value="TONB-DEPENDENT OUTER MEMBRANE RECEPTOR"/>
    <property type="match status" value="1"/>
</dbReference>
<evidence type="ECO:0000313" key="5">
    <source>
        <dbReference type="Proteomes" id="UP001596091"/>
    </source>
</evidence>
<comment type="caution">
    <text evidence="4">The sequence shown here is derived from an EMBL/GenBank/DDBJ whole genome shotgun (WGS) entry which is preliminary data.</text>
</comment>
<dbReference type="InterPro" id="IPR039426">
    <property type="entry name" value="TonB-dep_rcpt-like"/>
</dbReference>
<name>A0ABW1EQ03_9BACT</name>
<evidence type="ECO:0000259" key="3">
    <source>
        <dbReference type="Pfam" id="PF25183"/>
    </source>
</evidence>
<dbReference type="InterPro" id="IPR057601">
    <property type="entry name" value="Oar-like_b-barrel"/>
</dbReference>
<dbReference type="Pfam" id="PF13620">
    <property type="entry name" value="CarboxypepD_reg"/>
    <property type="match status" value="1"/>
</dbReference>
<evidence type="ECO:0000256" key="2">
    <source>
        <dbReference type="SAM" id="SignalP"/>
    </source>
</evidence>
<proteinExistence type="predicted"/>
<dbReference type="PANTHER" id="PTHR30069:SF46">
    <property type="entry name" value="OAR PROTEIN"/>
    <property type="match status" value="1"/>
</dbReference>
<dbReference type="Proteomes" id="UP001596091">
    <property type="component" value="Unassembled WGS sequence"/>
</dbReference>
<gene>
    <name evidence="4" type="ORF">ACFPT7_24520</name>
</gene>
<dbReference type="InterPro" id="IPR008969">
    <property type="entry name" value="CarboxyPept-like_regulatory"/>
</dbReference>
<evidence type="ECO:0000313" key="4">
    <source>
        <dbReference type="EMBL" id="MFC5865493.1"/>
    </source>
</evidence>
<dbReference type="Gene3D" id="2.60.40.1120">
    <property type="entry name" value="Carboxypeptidase-like, regulatory domain"/>
    <property type="match status" value="1"/>
</dbReference>
<feature type="signal peptide" evidence="2">
    <location>
        <begin position="1"/>
        <end position="25"/>
    </location>
</feature>
<keyword evidence="5" id="KW-1185">Reference proteome</keyword>
<protein>
    <submittedName>
        <fullName evidence="4">Carboxypeptidase regulatory-like domain-containing protein</fullName>
    </submittedName>
</protein>
<dbReference type="SUPFAM" id="SSF56935">
    <property type="entry name" value="Porins"/>
    <property type="match status" value="1"/>
</dbReference>
<dbReference type="SUPFAM" id="SSF49464">
    <property type="entry name" value="Carboxypeptidase regulatory domain-like"/>
    <property type="match status" value="1"/>
</dbReference>
<dbReference type="Pfam" id="PF25183">
    <property type="entry name" value="OMP_b-brl_4"/>
    <property type="match status" value="1"/>
</dbReference>
<dbReference type="EMBL" id="JBHSPH010000020">
    <property type="protein sequence ID" value="MFC5865493.1"/>
    <property type="molecule type" value="Genomic_DNA"/>
</dbReference>
<organism evidence="4 5">
    <name type="scientific">Acidicapsa dinghuensis</name>
    <dbReference type="NCBI Taxonomy" id="2218256"/>
    <lineage>
        <taxon>Bacteria</taxon>
        <taxon>Pseudomonadati</taxon>
        <taxon>Acidobacteriota</taxon>
        <taxon>Terriglobia</taxon>
        <taxon>Terriglobales</taxon>
        <taxon>Acidobacteriaceae</taxon>
        <taxon>Acidicapsa</taxon>
    </lineage>
</organism>